<keyword evidence="3 6" id="KW-1133">Transmembrane helix</keyword>
<comment type="subcellular location">
    <subcellularLocation>
        <location evidence="1">Membrane</location>
        <topology evidence="1">Multi-pass membrane protein</topology>
    </subcellularLocation>
</comment>
<evidence type="ECO:0000256" key="4">
    <source>
        <dbReference type="ARBA" id="ARBA00023136"/>
    </source>
</evidence>
<dbReference type="Pfam" id="PF00916">
    <property type="entry name" value="Sulfate_transp"/>
    <property type="match status" value="1"/>
</dbReference>
<evidence type="ECO:0000259" key="7">
    <source>
        <dbReference type="Pfam" id="PF00916"/>
    </source>
</evidence>
<protein>
    <recommendedName>
        <fullName evidence="7">SLC26A/SulP transporter domain-containing protein</fullName>
    </recommendedName>
</protein>
<feature type="compositionally biased region" description="Basic and acidic residues" evidence="5">
    <location>
        <begin position="425"/>
        <end position="456"/>
    </location>
</feature>
<accession>A0ABV0QCN8</accession>
<evidence type="ECO:0000256" key="2">
    <source>
        <dbReference type="ARBA" id="ARBA00022692"/>
    </source>
</evidence>
<dbReference type="InterPro" id="IPR011547">
    <property type="entry name" value="SLC26A/SulP_dom"/>
</dbReference>
<feature type="region of interest" description="Disordered" evidence="5">
    <location>
        <begin position="404"/>
        <end position="600"/>
    </location>
</feature>
<dbReference type="EMBL" id="JAHRIN010008551">
    <property type="protein sequence ID" value="MEQ2193579.1"/>
    <property type="molecule type" value="Genomic_DNA"/>
</dbReference>
<feature type="domain" description="SLC26A/SulP transporter" evidence="7">
    <location>
        <begin position="185"/>
        <end position="230"/>
    </location>
</feature>
<keyword evidence="2 6" id="KW-0812">Transmembrane</keyword>
<evidence type="ECO:0000256" key="1">
    <source>
        <dbReference type="ARBA" id="ARBA00004141"/>
    </source>
</evidence>
<keyword evidence="4 6" id="KW-0472">Membrane</keyword>
<evidence type="ECO:0000256" key="5">
    <source>
        <dbReference type="SAM" id="MobiDB-lite"/>
    </source>
</evidence>
<organism evidence="8 9">
    <name type="scientific">Xenoophorus captivus</name>
    <dbReference type="NCBI Taxonomy" id="1517983"/>
    <lineage>
        <taxon>Eukaryota</taxon>
        <taxon>Metazoa</taxon>
        <taxon>Chordata</taxon>
        <taxon>Craniata</taxon>
        <taxon>Vertebrata</taxon>
        <taxon>Euteleostomi</taxon>
        <taxon>Actinopterygii</taxon>
        <taxon>Neopterygii</taxon>
        <taxon>Teleostei</taxon>
        <taxon>Neoteleostei</taxon>
        <taxon>Acanthomorphata</taxon>
        <taxon>Ovalentaria</taxon>
        <taxon>Atherinomorphae</taxon>
        <taxon>Cyprinodontiformes</taxon>
        <taxon>Goodeidae</taxon>
        <taxon>Xenoophorus</taxon>
    </lineage>
</organism>
<feature type="transmembrane region" description="Helical" evidence="6">
    <location>
        <begin position="212"/>
        <end position="230"/>
    </location>
</feature>
<evidence type="ECO:0000256" key="3">
    <source>
        <dbReference type="ARBA" id="ARBA00022989"/>
    </source>
</evidence>
<feature type="compositionally biased region" description="Polar residues" evidence="5">
    <location>
        <begin position="552"/>
        <end position="561"/>
    </location>
</feature>
<proteinExistence type="predicted"/>
<feature type="region of interest" description="Disordered" evidence="5">
    <location>
        <begin position="341"/>
        <end position="389"/>
    </location>
</feature>
<feature type="transmembrane region" description="Helical" evidence="6">
    <location>
        <begin position="184"/>
        <end position="206"/>
    </location>
</feature>
<evidence type="ECO:0000256" key="6">
    <source>
        <dbReference type="SAM" id="Phobius"/>
    </source>
</evidence>
<reference evidence="8 9" key="1">
    <citation type="submission" date="2021-06" db="EMBL/GenBank/DDBJ databases">
        <authorList>
            <person name="Palmer J.M."/>
        </authorList>
    </citation>
    <scope>NUCLEOTIDE SEQUENCE [LARGE SCALE GENOMIC DNA]</scope>
    <source>
        <strain evidence="8 9">XC_2019</strain>
        <tissue evidence="8">Muscle</tissue>
    </source>
</reference>
<gene>
    <name evidence="8" type="ORF">XENOCAPTIV_004531</name>
</gene>
<dbReference type="PANTHER" id="PTHR11814">
    <property type="entry name" value="SULFATE TRANSPORTER"/>
    <property type="match status" value="1"/>
</dbReference>
<feature type="compositionally biased region" description="Polar residues" evidence="5">
    <location>
        <begin position="347"/>
        <end position="364"/>
    </location>
</feature>
<evidence type="ECO:0000313" key="9">
    <source>
        <dbReference type="Proteomes" id="UP001434883"/>
    </source>
</evidence>
<name>A0ABV0QCN8_9TELE</name>
<feature type="compositionally biased region" description="Basic and acidic residues" evidence="5">
    <location>
        <begin position="577"/>
        <end position="588"/>
    </location>
</feature>
<comment type="caution">
    <text evidence="8">The sequence shown here is derived from an EMBL/GenBank/DDBJ whole genome shotgun (WGS) entry which is preliminary data.</text>
</comment>
<keyword evidence="9" id="KW-1185">Reference proteome</keyword>
<evidence type="ECO:0000313" key="8">
    <source>
        <dbReference type="EMBL" id="MEQ2193579.1"/>
    </source>
</evidence>
<dbReference type="InterPro" id="IPR001902">
    <property type="entry name" value="SLC26A/SulP_fam"/>
</dbReference>
<sequence length="630" mass="68205">MQTKILEFINAVSQLLQAKDADILKASTLLQNAISVLMEFREQFAEAKSATLALARKWGSQTQFEATRASKVKRHFDELSEDSRLTDTESNFQVHVFNACLDIIIQQLSQRFTSLNRTVKMFEAVHPNTLLQAGDEELHQADQRLMTTTVGTSAPLCDAKRVKNAALSLLPVISWMKIYRIKEWLFSDIVSGISTGLVAVLQGLAYCLLASLPPWYGLFAAFFPTLEIIFKKITSSNVCDIVISLVIMVVVFIVAGIISAFIVMIVTLAIGYLLEPLPKLGFNPLRVLKKRNKALSRIRKLLKKGDLQWTSASVVEVSSAQTNGEVVQPVAAVIRREPVVEAEQEADSTPSVELATQSVATTAATERLSPSIKERQSPPPLPSAAAAAGTSSVAEAVNKLGTNAGDTVDAPVSPPASLVAQETPVKTEEPQAAPFEKEPEHEEVKPEGVKKLEKEGQTPGAKLEPPAEVAATAVETVKEDTAAKPSSDVSLPLTVPEPAAPQTKVMDQSSEPEPAPVNLAEPPLSNGLPQETEELSEDIPVSDTTPQDKPDASQSQESTPVAKTATPAPKEEDETREEERPPLKKKTEVAPLPSASCPDETTMQGEVEMIFTCLSSLLLGLNRRCLNVWT</sequence>
<feature type="transmembrane region" description="Helical" evidence="6">
    <location>
        <begin position="242"/>
        <end position="274"/>
    </location>
</feature>
<dbReference type="Proteomes" id="UP001434883">
    <property type="component" value="Unassembled WGS sequence"/>
</dbReference>